<dbReference type="PANTHER" id="PTHR46938">
    <property type="entry name" value="DISCOIDIN-1 SUBUNIT A-RELATED-RELATED"/>
    <property type="match status" value="1"/>
</dbReference>
<accession>A0ABR3SA33</accession>
<dbReference type="Gene3D" id="2.60.40.2080">
    <property type="match status" value="3"/>
</dbReference>
<dbReference type="Pfam" id="PF09458">
    <property type="entry name" value="H_lectin"/>
    <property type="match status" value="3"/>
</dbReference>
<proteinExistence type="predicted"/>
<keyword evidence="3" id="KW-1185">Reference proteome</keyword>
<reference evidence="2 3" key="1">
    <citation type="submission" date="2024-02" db="EMBL/GenBank/DDBJ databases">
        <title>De novo assembly and annotation of 12 fungi associated with fruit tree decline syndrome in Ontario, Canada.</title>
        <authorList>
            <person name="Sulman M."/>
            <person name="Ellouze W."/>
            <person name="Ilyukhin E."/>
        </authorList>
    </citation>
    <scope>NUCLEOTIDE SEQUENCE [LARGE SCALE GENOMIC DNA]</scope>
    <source>
        <strain evidence="2 3">M1-105</strain>
    </source>
</reference>
<dbReference type="InterPro" id="IPR052487">
    <property type="entry name" value="Galactose-binding_lectin"/>
</dbReference>
<comment type="caution">
    <text evidence="2">The sequence shown here is derived from an EMBL/GenBank/DDBJ whole genome shotgun (WGS) entry which is preliminary data.</text>
</comment>
<gene>
    <name evidence="2" type="ORF">SLS56_011997</name>
</gene>
<dbReference type="InterPro" id="IPR024079">
    <property type="entry name" value="MetalloPept_cat_dom_sf"/>
</dbReference>
<sequence length="558" mass="63642">MVTPVQSRVCFTKVLGMQDNHSIPAKESVSNAVKENPRNGSLTLSPASNALSSPLSLAMVTQRLWKPGRELRIAFKGGSQWQQDQVKKFAPEWTQYANIRFKFVDSGDKEIWILFDPKGGSYSYLGTESLHVIASGKPSMNLGWVVDNSEDYELRRVILHEFGHALGAVHEHGSPMAKIPWKKEAVYKSYGGHPNYWSREEVDKNVFTLYALDETAATGFDGDSIMLYYFPPEWTTNGKGTSINTKLSISDKAYIKFCYPGDDYDAGILNTMEVRPWDKPQADNSKSIYYYKKYNKVPQLPMGLTSLDIDQKANIRIRAFSSDATQEKFKAPLDSWADTVLYSASLTWLERSDSRFDYLQTGIYNTQETRPWNNPQLTQSKRISFAKPFTSPPKVVTFMQSLDMDRSRNWRIRVYATDVDTDGFTVHADSWGDSILYSAGVTWLAYPADEPGVTSGKFNTMDVRRWNQPRAENSSTVNFDKAFSKPPKVMMALDSLDYDNSKNFRLRLSQSQVTNTGITWHLRSWWDSVMYSSGAQFFAWAWAKVRRFPIHYTFFAVA</sequence>
<evidence type="ECO:0000313" key="3">
    <source>
        <dbReference type="Proteomes" id="UP001521116"/>
    </source>
</evidence>
<protein>
    <recommendedName>
        <fullName evidence="1">Peptidase metallopeptidase domain-containing protein</fullName>
    </recommendedName>
</protein>
<dbReference type="SUPFAM" id="SSF55486">
    <property type="entry name" value="Metalloproteases ('zincins'), catalytic domain"/>
    <property type="match status" value="1"/>
</dbReference>
<evidence type="ECO:0000313" key="2">
    <source>
        <dbReference type="EMBL" id="KAL1614842.1"/>
    </source>
</evidence>
<dbReference type="Proteomes" id="UP001521116">
    <property type="component" value="Unassembled WGS sequence"/>
</dbReference>
<dbReference type="Gene3D" id="3.40.390.10">
    <property type="entry name" value="Collagenase (Catalytic Domain)"/>
    <property type="match status" value="1"/>
</dbReference>
<feature type="domain" description="Peptidase metallopeptidase" evidence="1">
    <location>
        <begin position="61"/>
        <end position="198"/>
    </location>
</feature>
<organism evidence="2 3">
    <name type="scientific">Neofusicoccum ribis</name>
    <dbReference type="NCBI Taxonomy" id="45134"/>
    <lineage>
        <taxon>Eukaryota</taxon>
        <taxon>Fungi</taxon>
        <taxon>Dikarya</taxon>
        <taxon>Ascomycota</taxon>
        <taxon>Pezizomycotina</taxon>
        <taxon>Dothideomycetes</taxon>
        <taxon>Dothideomycetes incertae sedis</taxon>
        <taxon>Botryosphaeriales</taxon>
        <taxon>Botryosphaeriaceae</taxon>
        <taxon>Neofusicoccum</taxon>
    </lineage>
</organism>
<evidence type="ECO:0000259" key="1">
    <source>
        <dbReference type="SMART" id="SM00235"/>
    </source>
</evidence>
<dbReference type="InterPro" id="IPR006026">
    <property type="entry name" value="Peptidase_Metallo"/>
</dbReference>
<dbReference type="EMBL" id="JAJVDC020000353">
    <property type="protein sequence ID" value="KAL1614842.1"/>
    <property type="molecule type" value="Genomic_DNA"/>
</dbReference>
<name>A0ABR3SA33_9PEZI</name>
<dbReference type="SMART" id="SM00235">
    <property type="entry name" value="ZnMc"/>
    <property type="match status" value="1"/>
</dbReference>
<dbReference type="InterPro" id="IPR037221">
    <property type="entry name" value="H-type_lectin_dom_sf"/>
</dbReference>
<dbReference type="InterPro" id="IPR019019">
    <property type="entry name" value="H-type_lectin_domain"/>
</dbReference>
<dbReference type="SUPFAM" id="SSF141086">
    <property type="entry name" value="Agglutinin HPA-like"/>
    <property type="match status" value="3"/>
</dbReference>